<protein>
    <submittedName>
        <fullName evidence="2">Primosomal protein DnaI</fullName>
    </submittedName>
</protein>
<dbReference type="EMBL" id="LTBC01000002">
    <property type="protein sequence ID" value="KYH33222.1"/>
    <property type="molecule type" value="Genomic_DNA"/>
</dbReference>
<dbReference type="PANTHER" id="PTHR30050">
    <property type="entry name" value="CHROMOSOMAL REPLICATION INITIATOR PROTEIN DNAA"/>
    <property type="match status" value="1"/>
</dbReference>
<name>A0A151B0B0_9FIRM</name>
<dbReference type="Pfam" id="PF01695">
    <property type="entry name" value="IstB_IS21"/>
    <property type="match status" value="1"/>
</dbReference>
<dbReference type="SMART" id="SM00382">
    <property type="entry name" value="AAA"/>
    <property type="match status" value="1"/>
</dbReference>
<dbReference type="PATRIC" id="fig|1122241.3.peg.1053"/>
<dbReference type="SUPFAM" id="SSF52540">
    <property type="entry name" value="P-loop containing nucleoside triphosphate hydrolases"/>
    <property type="match status" value="1"/>
</dbReference>
<dbReference type="Proteomes" id="UP000075670">
    <property type="component" value="Unassembled WGS sequence"/>
</dbReference>
<dbReference type="InterPro" id="IPR003593">
    <property type="entry name" value="AAA+_ATPase"/>
</dbReference>
<sequence>MERIHIPAQLIMKNKGQEGPLELPAYQCSLCQDRGLIIRDGRAYRCRCMQQKAWQNRLRAANLAPQLSRYTFQNFDLKYYSRTLNDELTGTTYYESARRCLEAARRFVATYRQETRGRGLFIFGPVGSGKTFLAAAIANALTAAGREVLFTVVPDLLDAIRATYDRRPQDGSQTELELIDTARKVAVLILDDLGAHNYTDWTCNKIYSLINYRLINELPTVVTSNLDLKALEDYLGERTTSRLVQLCQSYHLPVAEDIRCVISREGVTKK</sequence>
<dbReference type="OrthoDB" id="9776217at2"/>
<proteinExistence type="predicted"/>
<evidence type="ECO:0000259" key="1">
    <source>
        <dbReference type="SMART" id="SM00382"/>
    </source>
</evidence>
<organism evidence="2 3">
    <name type="scientific">Moorella mulderi DSM 14980</name>
    <dbReference type="NCBI Taxonomy" id="1122241"/>
    <lineage>
        <taxon>Bacteria</taxon>
        <taxon>Bacillati</taxon>
        <taxon>Bacillota</taxon>
        <taxon>Clostridia</taxon>
        <taxon>Neomoorellales</taxon>
        <taxon>Neomoorellaceae</taxon>
        <taxon>Neomoorella</taxon>
    </lineage>
</organism>
<dbReference type="PANTHER" id="PTHR30050:SF4">
    <property type="entry name" value="ATP-BINDING PROTEIN RV3427C IN INSERTION SEQUENCE-RELATED"/>
    <property type="match status" value="1"/>
</dbReference>
<accession>A0A151B0B0</accession>
<feature type="domain" description="AAA+ ATPase" evidence="1">
    <location>
        <begin position="116"/>
        <end position="245"/>
    </location>
</feature>
<dbReference type="InterPro" id="IPR027417">
    <property type="entry name" value="P-loop_NTPase"/>
</dbReference>
<dbReference type="GO" id="GO:0005524">
    <property type="term" value="F:ATP binding"/>
    <property type="evidence" value="ECO:0007669"/>
    <property type="project" value="InterPro"/>
</dbReference>
<dbReference type="AlphaFoldDB" id="A0A151B0B0"/>
<keyword evidence="3" id="KW-1185">Reference proteome</keyword>
<evidence type="ECO:0000313" key="2">
    <source>
        <dbReference type="EMBL" id="KYH33222.1"/>
    </source>
</evidence>
<gene>
    <name evidence="2" type="primary">dnaI</name>
    <name evidence="2" type="ORF">MOMUL_10040</name>
</gene>
<reference evidence="2 3" key="1">
    <citation type="submission" date="2016-02" db="EMBL/GenBank/DDBJ databases">
        <title>Genome sequence of Moorella mulderi DSM 14980.</title>
        <authorList>
            <person name="Poehlein A."/>
            <person name="Daniel R."/>
        </authorList>
    </citation>
    <scope>NUCLEOTIDE SEQUENCE [LARGE SCALE GENOMIC DNA]</scope>
    <source>
        <strain evidence="2 3">DSM 14980</strain>
    </source>
</reference>
<dbReference type="GO" id="GO:0006260">
    <property type="term" value="P:DNA replication"/>
    <property type="evidence" value="ECO:0007669"/>
    <property type="project" value="TreeGrafter"/>
</dbReference>
<evidence type="ECO:0000313" key="3">
    <source>
        <dbReference type="Proteomes" id="UP000075670"/>
    </source>
</evidence>
<dbReference type="Gene3D" id="3.40.50.300">
    <property type="entry name" value="P-loop containing nucleotide triphosphate hydrolases"/>
    <property type="match status" value="1"/>
</dbReference>
<comment type="caution">
    <text evidence="2">The sequence shown here is derived from an EMBL/GenBank/DDBJ whole genome shotgun (WGS) entry which is preliminary data.</text>
</comment>
<dbReference type="InterPro" id="IPR002611">
    <property type="entry name" value="IstB_ATP-bd"/>
</dbReference>